<evidence type="ECO:0000313" key="3">
    <source>
        <dbReference type="Proteomes" id="UP000673375"/>
    </source>
</evidence>
<accession>A0ABS4CHX5</accession>
<dbReference type="SUPFAM" id="SSF55729">
    <property type="entry name" value="Acyl-CoA N-acyltransferases (Nat)"/>
    <property type="match status" value="1"/>
</dbReference>
<feature type="domain" description="N-acetyltransferase" evidence="1">
    <location>
        <begin position="1"/>
        <end position="157"/>
    </location>
</feature>
<dbReference type="Proteomes" id="UP000673375">
    <property type="component" value="Unassembled WGS sequence"/>
</dbReference>
<dbReference type="EMBL" id="JAEDXU010000002">
    <property type="protein sequence ID" value="MBP1045716.1"/>
    <property type="molecule type" value="Genomic_DNA"/>
</dbReference>
<sequence length="157" mass="17731">MELTAYTGQKEYARQIESYQLPDEQILFSGLPATAIKLAEGDPDKYPIFLVDDQQLPVFFILHKNEGVKPYTANDQAMLLRSFSTNFIYQGMGYAKTALKILDSYVHDHFPEINEIVLAVNAANQPAICLYQACGYQETGDVIKTEYGRLLILSKKL</sequence>
<dbReference type="Pfam" id="PF00583">
    <property type="entry name" value="Acetyltransf_1"/>
    <property type="match status" value="1"/>
</dbReference>
<name>A0ABS4CHX5_9ENTE</name>
<protein>
    <submittedName>
        <fullName evidence="2">GNAT family N-acetyltransferase</fullName>
    </submittedName>
</protein>
<dbReference type="InterPro" id="IPR000182">
    <property type="entry name" value="GNAT_dom"/>
</dbReference>
<evidence type="ECO:0000313" key="2">
    <source>
        <dbReference type="EMBL" id="MBP1045716.1"/>
    </source>
</evidence>
<dbReference type="InterPro" id="IPR016181">
    <property type="entry name" value="Acyl_CoA_acyltransferase"/>
</dbReference>
<reference evidence="2 3" key="1">
    <citation type="submission" date="2020-12" db="EMBL/GenBank/DDBJ databases">
        <title>Vagococcus allomyrinae sp. nov. and Enterococcus lavae sp. nov., isolated from the larvae of Allomyrina dichotoma.</title>
        <authorList>
            <person name="Lee S.D."/>
        </authorList>
    </citation>
    <scope>NUCLEOTIDE SEQUENCE [LARGE SCALE GENOMIC DNA]</scope>
    <source>
        <strain evidence="2 3">BWM-S5</strain>
    </source>
</reference>
<comment type="caution">
    <text evidence="2">The sequence shown here is derived from an EMBL/GenBank/DDBJ whole genome shotgun (WGS) entry which is preliminary data.</text>
</comment>
<dbReference type="Gene3D" id="3.40.630.30">
    <property type="match status" value="1"/>
</dbReference>
<proteinExistence type="predicted"/>
<gene>
    <name evidence="2" type="ORF">I6N96_05450</name>
</gene>
<keyword evidence="3" id="KW-1185">Reference proteome</keyword>
<dbReference type="RefSeq" id="WP_209556503.1">
    <property type="nucleotide sequence ID" value="NZ_JAEDXU010000002.1"/>
</dbReference>
<evidence type="ECO:0000259" key="1">
    <source>
        <dbReference type="PROSITE" id="PS51186"/>
    </source>
</evidence>
<organism evidence="2 3">
    <name type="scientific">Enterococcus larvae</name>
    <dbReference type="NCBI Taxonomy" id="2794352"/>
    <lineage>
        <taxon>Bacteria</taxon>
        <taxon>Bacillati</taxon>
        <taxon>Bacillota</taxon>
        <taxon>Bacilli</taxon>
        <taxon>Lactobacillales</taxon>
        <taxon>Enterococcaceae</taxon>
        <taxon>Enterococcus</taxon>
    </lineage>
</organism>
<dbReference type="PROSITE" id="PS51186">
    <property type="entry name" value="GNAT"/>
    <property type="match status" value="1"/>
</dbReference>